<dbReference type="KEGG" id="egu:105058284"/>
<dbReference type="PROSITE" id="PS51671">
    <property type="entry name" value="ACT"/>
    <property type="match status" value="1"/>
</dbReference>
<evidence type="ECO:0000313" key="9">
    <source>
        <dbReference type="Proteomes" id="UP000504607"/>
    </source>
</evidence>
<dbReference type="InterPro" id="IPR036638">
    <property type="entry name" value="HLH_DNA-bd_sf"/>
</dbReference>
<dbReference type="SUPFAM" id="SSF47459">
    <property type="entry name" value="HLH, helix-loop-helix DNA-binding domain"/>
    <property type="match status" value="1"/>
</dbReference>
<keyword evidence="5" id="KW-0539">Nucleus</keyword>
<evidence type="ECO:0000313" key="10">
    <source>
        <dbReference type="RefSeq" id="XP_019710695.1"/>
    </source>
</evidence>
<name>A0A6J0PRQ6_ELAGV</name>
<organism evidence="9 10">
    <name type="scientific">Elaeis guineensis var. tenera</name>
    <name type="common">Oil palm</name>
    <dbReference type="NCBI Taxonomy" id="51953"/>
    <lineage>
        <taxon>Eukaryota</taxon>
        <taxon>Viridiplantae</taxon>
        <taxon>Streptophyta</taxon>
        <taxon>Embryophyta</taxon>
        <taxon>Tracheophyta</taxon>
        <taxon>Spermatophyta</taxon>
        <taxon>Magnoliopsida</taxon>
        <taxon>Liliopsida</taxon>
        <taxon>Arecaceae</taxon>
        <taxon>Arecoideae</taxon>
        <taxon>Cocoseae</taxon>
        <taxon>Elaeidinae</taxon>
        <taxon>Elaeis</taxon>
    </lineage>
</organism>
<evidence type="ECO:0000256" key="5">
    <source>
        <dbReference type="ARBA" id="ARBA00023242"/>
    </source>
</evidence>
<keyword evidence="6" id="KW-0175">Coiled coil</keyword>
<accession>A0A6J0PRQ6</accession>
<evidence type="ECO:0000313" key="11">
    <source>
        <dbReference type="RefSeq" id="XP_029124409.1"/>
    </source>
</evidence>
<dbReference type="GO" id="GO:0005634">
    <property type="term" value="C:nucleus"/>
    <property type="evidence" value="ECO:0007669"/>
    <property type="project" value="UniProtKB-SubCell"/>
</dbReference>
<comment type="similarity">
    <text evidence="2">Belongs to the bHLH protein family.</text>
</comment>
<dbReference type="GO" id="GO:0046983">
    <property type="term" value="F:protein dimerization activity"/>
    <property type="evidence" value="ECO:0007669"/>
    <property type="project" value="InterPro"/>
</dbReference>
<feature type="domain" description="ACT" evidence="8">
    <location>
        <begin position="252"/>
        <end position="322"/>
    </location>
</feature>
<keyword evidence="4" id="KW-0804">Transcription</keyword>
<evidence type="ECO:0000259" key="8">
    <source>
        <dbReference type="PROSITE" id="PS51671"/>
    </source>
</evidence>
<dbReference type="RefSeq" id="XP_019710695.1">
    <property type="nucleotide sequence ID" value="XM_019855136.2"/>
</dbReference>
<dbReference type="Gene3D" id="4.10.280.10">
    <property type="entry name" value="Helix-loop-helix DNA-binding domain"/>
    <property type="match status" value="1"/>
</dbReference>
<keyword evidence="3" id="KW-0805">Transcription regulation</keyword>
<dbReference type="OrthoDB" id="650644at2759"/>
<dbReference type="InterPro" id="IPR054502">
    <property type="entry name" value="bHLH-TF_ACT-like_plant"/>
</dbReference>
<protein>
    <submittedName>
        <fullName evidence="10 11">Transcription factor bHLH18-like</fullName>
    </submittedName>
</protein>
<comment type="subcellular location">
    <subcellularLocation>
        <location evidence="1">Nucleus</location>
    </subcellularLocation>
</comment>
<dbReference type="AlphaFoldDB" id="A0A6J0PRQ6"/>
<dbReference type="Pfam" id="PF00010">
    <property type="entry name" value="HLH"/>
    <property type="match status" value="1"/>
</dbReference>
<feature type="coiled-coil region" evidence="6">
    <location>
        <begin position="184"/>
        <end position="211"/>
    </location>
</feature>
<dbReference type="GeneID" id="105058284"/>
<dbReference type="PANTHER" id="PTHR45959">
    <property type="entry name" value="BHLH TRANSCRIPTION FACTOR"/>
    <property type="match status" value="1"/>
</dbReference>
<sequence length="322" mass="35643">MEQSPVQWPSEADEYSTFIFPSEMTSLDHFDAQEIIRSLGEDFEYPSCFSSFDSPGNTELNAPMNCSSMEVSEGPIDVNKADGVPGAVPNASSISLISFGHPEPVHDPLGLWPRNESFYCSHGSTSNEKTLDFRRPERNRMMSRSTSQDHVMAERKRREKLGQQFIALSAIIPDLKKTDKASLVGGAINYLKQLEEKVKTLEEQAVKKNTRPIVFVKKSHLSTNNAISNADGSSPDKAIQKVEASLEGKTILMRIHCEKKKGILVKVLSEIEKLHLSVINTGVVPFTDSSLNITVTAQIEEGFSMTVQDLVKELNSALSQLL</sequence>
<dbReference type="InterPro" id="IPR002912">
    <property type="entry name" value="ACT_dom"/>
</dbReference>
<feature type="domain" description="BHLH" evidence="7">
    <location>
        <begin position="145"/>
        <end position="194"/>
    </location>
</feature>
<dbReference type="Pfam" id="PF22754">
    <property type="entry name" value="bHLH-TF_ACT-like_plant"/>
    <property type="match status" value="1"/>
</dbReference>
<evidence type="ECO:0000256" key="4">
    <source>
        <dbReference type="ARBA" id="ARBA00023163"/>
    </source>
</evidence>
<proteinExistence type="inferred from homology"/>
<dbReference type="SMART" id="SM00353">
    <property type="entry name" value="HLH"/>
    <property type="match status" value="1"/>
</dbReference>
<keyword evidence="9" id="KW-1185">Reference proteome</keyword>
<evidence type="ECO:0000256" key="6">
    <source>
        <dbReference type="SAM" id="Coils"/>
    </source>
</evidence>
<dbReference type="PROSITE" id="PS50888">
    <property type="entry name" value="BHLH"/>
    <property type="match status" value="1"/>
</dbReference>
<evidence type="ECO:0000256" key="3">
    <source>
        <dbReference type="ARBA" id="ARBA00023015"/>
    </source>
</evidence>
<evidence type="ECO:0000256" key="2">
    <source>
        <dbReference type="ARBA" id="ARBA00005510"/>
    </source>
</evidence>
<dbReference type="Proteomes" id="UP000504607">
    <property type="component" value="Chromosome 15"/>
</dbReference>
<dbReference type="InterPro" id="IPR011598">
    <property type="entry name" value="bHLH_dom"/>
</dbReference>
<dbReference type="PANTHER" id="PTHR45959:SF59">
    <property type="entry name" value="BHLH DOMAIN-CONTAINING PROTEIN"/>
    <property type="match status" value="1"/>
</dbReference>
<evidence type="ECO:0000259" key="7">
    <source>
        <dbReference type="PROSITE" id="PS50888"/>
    </source>
</evidence>
<evidence type="ECO:0000256" key="1">
    <source>
        <dbReference type="ARBA" id="ARBA00004123"/>
    </source>
</evidence>
<dbReference type="RefSeq" id="XP_029124409.1">
    <property type="nucleotide sequence ID" value="XM_029268576.1"/>
</dbReference>
<reference evidence="10 11" key="1">
    <citation type="submission" date="2025-04" db="UniProtKB">
        <authorList>
            <consortium name="RefSeq"/>
        </authorList>
    </citation>
    <scope>IDENTIFICATION</scope>
</reference>
<dbReference type="InterPro" id="IPR052610">
    <property type="entry name" value="bHLH_transcription_regulator"/>
</dbReference>
<gene>
    <name evidence="10 11" type="primary">LOC105058284</name>
</gene>